<dbReference type="EMBL" id="MRTJ01000001">
    <property type="protein sequence ID" value="OMF17166.1"/>
    <property type="molecule type" value="Genomic_DNA"/>
</dbReference>
<protein>
    <recommendedName>
        <fullName evidence="1">ATPase BadF/BadG/BcrA/BcrD type domain-containing protein</fullName>
    </recommendedName>
</protein>
<dbReference type="RefSeq" id="WP_076330533.1">
    <property type="nucleotide sequence ID" value="NZ_MRTJ01000001.1"/>
</dbReference>
<evidence type="ECO:0000313" key="3">
    <source>
        <dbReference type="Proteomes" id="UP000187134"/>
    </source>
</evidence>
<dbReference type="SUPFAM" id="SSF53067">
    <property type="entry name" value="Actin-like ATPase domain"/>
    <property type="match status" value="1"/>
</dbReference>
<dbReference type="AlphaFoldDB" id="A0A1R1C4X5"/>
<dbReference type="InterPro" id="IPR002731">
    <property type="entry name" value="ATPase_BadF"/>
</dbReference>
<dbReference type="OrthoDB" id="9772633at2"/>
<accession>A0A1R1C4X5</accession>
<dbReference type="Proteomes" id="UP000187134">
    <property type="component" value="Unassembled WGS sequence"/>
</dbReference>
<organism evidence="2 3">
    <name type="scientific">Paenibacillus amylolyticus</name>
    <dbReference type="NCBI Taxonomy" id="1451"/>
    <lineage>
        <taxon>Bacteria</taxon>
        <taxon>Bacillati</taxon>
        <taxon>Bacillota</taxon>
        <taxon>Bacilli</taxon>
        <taxon>Bacillales</taxon>
        <taxon>Paenibacillaceae</taxon>
        <taxon>Paenibacillus</taxon>
    </lineage>
</organism>
<gene>
    <name evidence="2" type="ORF">BK131_04145</name>
</gene>
<proteinExistence type="predicted"/>
<evidence type="ECO:0000259" key="1">
    <source>
        <dbReference type="Pfam" id="PF01869"/>
    </source>
</evidence>
<name>A0A1R1C4X5_PAEAM</name>
<feature type="domain" description="ATPase BadF/BadG/BcrA/BcrD type" evidence="1">
    <location>
        <begin position="6"/>
        <end position="301"/>
    </location>
</feature>
<dbReference type="PANTHER" id="PTHR43190:SF3">
    <property type="entry name" value="N-ACETYL-D-GLUCOSAMINE KINASE"/>
    <property type="match status" value="1"/>
</dbReference>
<dbReference type="Pfam" id="PF01869">
    <property type="entry name" value="BcrAD_BadFG"/>
    <property type="match status" value="1"/>
</dbReference>
<sequence length="328" mass="35199">MNTYVIGMDGGGSHTRVAVADQYGKLLSYVQKGGCNRYHDTHAEQNVLEGIAEAITKAGLKPDQIVSIQAGMAGLDRPEDTVWAEALLARTGITGRISAVNDTHIAHTAAFDGEPGIVAIGGTGSLILGRTERGAWLRNDQFGHYAPTAARFLAYDTVHSILAGRYESQDQEWIEQVLTYWHVGSIRELAALGVSGFAENKQATNRRFGQMAPLVTEAAARNIPLAVRVCDSAADTAVVGILMLACCFDQPTVSIALTGSCLSSPYMVEAVQKGLDAAYRPEGKKIQYITSNLPAVGGALLDAYHLAQIKVSDNIPTMLQCELNRYMT</sequence>
<comment type="caution">
    <text evidence="2">The sequence shown here is derived from an EMBL/GenBank/DDBJ whole genome shotgun (WGS) entry which is preliminary data.</text>
</comment>
<reference evidence="2 3" key="1">
    <citation type="submission" date="2016-11" db="EMBL/GenBank/DDBJ databases">
        <title>Paenibacillus species isolates.</title>
        <authorList>
            <person name="Beno S.M."/>
        </authorList>
    </citation>
    <scope>NUCLEOTIDE SEQUENCE [LARGE SCALE GENOMIC DNA]</scope>
    <source>
        <strain evidence="2 3">FSL H8-0246</strain>
    </source>
</reference>
<dbReference type="InterPro" id="IPR043129">
    <property type="entry name" value="ATPase_NBD"/>
</dbReference>
<evidence type="ECO:0000313" key="2">
    <source>
        <dbReference type="EMBL" id="OMF17166.1"/>
    </source>
</evidence>
<dbReference type="InterPro" id="IPR052519">
    <property type="entry name" value="Euk-type_GlcNAc_Kinase"/>
</dbReference>
<dbReference type="PANTHER" id="PTHR43190">
    <property type="entry name" value="N-ACETYL-D-GLUCOSAMINE KINASE"/>
    <property type="match status" value="1"/>
</dbReference>
<dbReference type="Gene3D" id="3.30.420.40">
    <property type="match status" value="2"/>
</dbReference>